<evidence type="ECO:0000313" key="2">
    <source>
        <dbReference type="Proteomes" id="UP001153678"/>
    </source>
</evidence>
<dbReference type="AlphaFoldDB" id="A0A9W4T6G8"/>
<sequence length="67" mass="8072">MGFLLLSELIVFNQHRDIVMERPIFIGAKFEIFDIWNIYTYEQVYLDIKGSIRYSSHIEKVRKNFSV</sequence>
<organism evidence="1 2">
    <name type="scientific">Funneliformis geosporum</name>
    <dbReference type="NCBI Taxonomy" id="1117311"/>
    <lineage>
        <taxon>Eukaryota</taxon>
        <taxon>Fungi</taxon>
        <taxon>Fungi incertae sedis</taxon>
        <taxon>Mucoromycota</taxon>
        <taxon>Glomeromycotina</taxon>
        <taxon>Glomeromycetes</taxon>
        <taxon>Glomerales</taxon>
        <taxon>Glomeraceae</taxon>
        <taxon>Funneliformis</taxon>
    </lineage>
</organism>
<feature type="non-terminal residue" evidence="1">
    <location>
        <position position="67"/>
    </location>
</feature>
<dbReference type="Proteomes" id="UP001153678">
    <property type="component" value="Unassembled WGS sequence"/>
</dbReference>
<dbReference type="EMBL" id="CAMKVN010010914">
    <property type="protein sequence ID" value="CAI2194453.1"/>
    <property type="molecule type" value="Genomic_DNA"/>
</dbReference>
<gene>
    <name evidence="1" type="ORF">FWILDA_LOCUS16584</name>
</gene>
<comment type="caution">
    <text evidence="1">The sequence shown here is derived from an EMBL/GenBank/DDBJ whole genome shotgun (WGS) entry which is preliminary data.</text>
</comment>
<protein>
    <submittedName>
        <fullName evidence="1">19012_t:CDS:1</fullName>
    </submittedName>
</protein>
<evidence type="ECO:0000313" key="1">
    <source>
        <dbReference type="EMBL" id="CAI2194453.1"/>
    </source>
</evidence>
<proteinExistence type="predicted"/>
<reference evidence="1" key="1">
    <citation type="submission" date="2022-08" db="EMBL/GenBank/DDBJ databases">
        <authorList>
            <person name="Kallberg Y."/>
            <person name="Tangrot J."/>
            <person name="Rosling A."/>
        </authorList>
    </citation>
    <scope>NUCLEOTIDE SEQUENCE</scope>
    <source>
        <strain evidence="1">Wild A</strain>
    </source>
</reference>
<name>A0A9W4T6G8_9GLOM</name>
<keyword evidence="2" id="KW-1185">Reference proteome</keyword>
<accession>A0A9W4T6G8</accession>